<name>A0A395HW54_ASPHC</name>
<organism evidence="2 3">
    <name type="scientific">Aspergillus homomorphus (strain CBS 101889)</name>
    <dbReference type="NCBI Taxonomy" id="1450537"/>
    <lineage>
        <taxon>Eukaryota</taxon>
        <taxon>Fungi</taxon>
        <taxon>Dikarya</taxon>
        <taxon>Ascomycota</taxon>
        <taxon>Pezizomycotina</taxon>
        <taxon>Eurotiomycetes</taxon>
        <taxon>Eurotiomycetidae</taxon>
        <taxon>Eurotiales</taxon>
        <taxon>Aspergillaceae</taxon>
        <taxon>Aspergillus</taxon>
        <taxon>Aspergillus subgen. Circumdati</taxon>
    </lineage>
</organism>
<feature type="domain" description="Methyltransferase type 11" evidence="1">
    <location>
        <begin position="68"/>
        <end position="161"/>
    </location>
</feature>
<dbReference type="CDD" id="cd02440">
    <property type="entry name" value="AdoMet_MTases"/>
    <property type="match status" value="1"/>
</dbReference>
<dbReference type="GO" id="GO:0032259">
    <property type="term" value="P:methylation"/>
    <property type="evidence" value="ECO:0007669"/>
    <property type="project" value="UniProtKB-KW"/>
</dbReference>
<dbReference type="Gene3D" id="3.40.50.150">
    <property type="entry name" value="Vaccinia Virus protein VP39"/>
    <property type="match status" value="1"/>
</dbReference>
<dbReference type="VEuPathDB" id="FungiDB:BO97DRAFT_84564"/>
<evidence type="ECO:0000259" key="1">
    <source>
        <dbReference type="Pfam" id="PF08241"/>
    </source>
</evidence>
<dbReference type="OrthoDB" id="66144at2759"/>
<dbReference type="STRING" id="1450537.A0A395HW54"/>
<accession>A0A395HW54</accession>
<dbReference type="Pfam" id="PF08241">
    <property type="entry name" value="Methyltransf_11"/>
    <property type="match status" value="1"/>
</dbReference>
<gene>
    <name evidence="2" type="ORF">BO97DRAFT_84564</name>
</gene>
<reference evidence="2 3" key="1">
    <citation type="submission" date="2018-02" db="EMBL/GenBank/DDBJ databases">
        <title>The genomes of Aspergillus section Nigri reveals drivers in fungal speciation.</title>
        <authorList>
            <consortium name="DOE Joint Genome Institute"/>
            <person name="Vesth T.C."/>
            <person name="Nybo J."/>
            <person name="Theobald S."/>
            <person name="Brandl J."/>
            <person name="Frisvad J.C."/>
            <person name="Nielsen K.F."/>
            <person name="Lyhne E.K."/>
            <person name="Kogle M.E."/>
            <person name="Kuo A."/>
            <person name="Riley R."/>
            <person name="Clum A."/>
            <person name="Nolan M."/>
            <person name="Lipzen A."/>
            <person name="Salamov A."/>
            <person name="Henrissat B."/>
            <person name="Wiebenga A."/>
            <person name="De vries R.P."/>
            <person name="Grigoriev I.V."/>
            <person name="Mortensen U.H."/>
            <person name="Andersen M.R."/>
            <person name="Baker S.E."/>
        </authorList>
    </citation>
    <scope>NUCLEOTIDE SEQUENCE [LARGE SCALE GENOMIC DNA]</scope>
    <source>
        <strain evidence="2 3">CBS 101889</strain>
    </source>
</reference>
<dbReference type="SUPFAM" id="SSF53335">
    <property type="entry name" value="S-adenosyl-L-methionine-dependent methyltransferases"/>
    <property type="match status" value="1"/>
</dbReference>
<sequence length="215" mass="23260">MTTQLQVDNVHLNKARASNSKEDCKALYDSWATSYNQDLTDASQNYVAPFTVAETVLRMNTNPDATILDAGCGTGLVGETLARGGLTAIDGLDLSPNMLRVAAKTGVYRSLTEADLTQPIDRPDNAYDIVTCSGTFTHGHVGPDPALREFVRIVQMGGLVIATILDAVWVSMGFDTEIERLVAEGLVRVVGIELTDYRRGWDKARLVILEKTGAA</sequence>
<evidence type="ECO:0000313" key="3">
    <source>
        <dbReference type="Proteomes" id="UP000248961"/>
    </source>
</evidence>
<dbReference type="PANTHER" id="PTHR43591">
    <property type="entry name" value="METHYLTRANSFERASE"/>
    <property type="match status" value="1"/>
</dbReference>
<dbReference type="RefSeq" id="XP_025550913.1">
    <property type="nucleotide sequence ID" value="XM_025701102.1"/>
</dbReference>
<keyword evidence="2" id="KW-0489">Methyltransferase</keyword>
<keyword evidence="2" id="KW-0808">Transferase</keyword>
<dbReference type="GeneID" id="37205391"/>
<dbReference type="GO" id="GO:0008757">
    <property type="term" value="F:S-adenosylmethionine-dependent methyltransferase activity"/>
    <property type="evidence" value="ECO:0007669"/>
    <property type="project" value="InterPro"/>
</dbReference>
<evidence type="ECO:0000313" key="2">
    <source>
        <dbReference type="EMBL" id="RAL11759.1"/>
    </source>
</evidence>
<dbReference type="AlphaFoldDB" id="A0A395HW54"/>
<dbReference type="PANTHER" id="PTHR43591:SF110">
    <property type="entry name" value="RHODANESE DOMAIN-CONTAINING PROTEIN"/>
    <property type="match status" value="1"/>
</dbReference>
<dbReference type="InterPro" id="IPR029063">
    <property type="entry name" value="SAM-dependent_MTases_sf"/>
</dbReference>
<keyword evidence="3" id="KW-1185">Reference proteome</keyword>
<protein>
    <submittedName>
        <fullName evidence="2">S-adenosyl-L-methionine-dependent methyltransferase</fullName>
    </submittedName>
</protein>
<dbReference type="EMBL" id="KZ824286">
    <property type="protein sequence ID" value="RAL11759.1"/>
    <property type="molecule type" value="Genomic_DNA"/>
</dbReference>
<dbReference type="InterPro" id="IPR013216">
    <property type="entry name" value="Methyltransf_11"/>
</dbReference>
<dbReference type="Proteomes" id="UP000248961">
    <property type="component" value="Unassembled WGS sequence"/>
</dbReference>
<proteinExistence type="predicted"/>